<keyword evidence="6" id="KW-1185">Reference proteome</keyword>
<evidence type="ECO:0000313" key="6">
    <source>
        <dbReference type="Proteomes" id="UP001152422"/>
    </source>
</evidence>
<evidence type="ECO:0000256" key="2">
    <source>
        <dbReference type="ARBA" id="ARBA00007832"/>
    </source>
</evidence>
<dbReference type="Pfam" id="PF06276">
    <property type="entry name" value="FhuF"/>
    <property type="match status" value="1"/>
</dbReference>
<organism evidence="5 6">
    <name type="scientific">Staphylococcus equorum</name>
    <dbReference type="NCBI Taxonomy" id="246432"/>
    <lineage>
        <taxon>Bacteria</taxon>
        <taxon>Bacillati</taxon>
        <taxon>Bacillota</taxon>
        <taxon>Bacilli</taxon>
        <taxon>Bacillales</taxon>
        <taxon>Staphylococcaceae</taxon>
        <taxon>Staphylococcus</taxon>
    </lineage>
</organism>
<dbReference type="AlphaFoldDB" id="A0A9X4L3T7"/>
<dbReference type="GO" id="GO:0019290">
    <property type="term" value="P:siderophore biosynthetic process"/>
    <property type="evidence" value="ECO:0007669"/>
    <property type="project" value="InterPro"/>
</dbReference>
<evidence type="ECO:0000256" key="1">
    <source>
        <dbReference type="ARBA" id="ARBA00004924"/>
    </source>
</evidence>
<dbReference type="InterPro" id="IPR007310">
    <property type="entry name" value="Aerobactin_biosyn_IucA/IucC_N"/>
</dbReference>
<dbReference type="PANTHER" id="PTHR34384">
    <property type="entry name" value="L-2,3-DIAMINOPROPANOATE--CITRATE LIGASE"/>
    <property type="match status" value="1"/>
</dbReference>
<dbReference type="PANTHER" id="PTHR34384:SF6">
    <property type="entry name" value="STAPHYLOFERRIN B SYNTHASE"/>
    <property type="match status" value="1"/>
</dbReference>
<accession>A0A9X4L3T7</accession>
<evidence type="ECO:0000259" key="3">
    <source>
        <dbReference type="Pfam" id="PF04183"/>
    </source>
</evidence>
<comment type="pathway">
    <text evidence="1">Siderophore biosynthesis.</text>
</comment>
<dbReference type="Pfam" id="PF04183">
    <property type="entry name" value="IucA_IucC"/>
    <property type="match status" value="1"/>
</dbReference>
<feature type="domain" description="Aerobactin siderophore biosynthesis IucA/IucC N-terminal" evidence="3">
    <location>
        <begin position="192"/>
        <end position="434"/>
    </location>
</feature>
<dbReference type="InterPro" id="IPR022770">
    <property type="entry name" value="IucA/IucC-like_C"/>
</dbReference>
<proteinExistence type="inferred from homology"/>
<dbReference type="RefSeq" id="WP_277583081.1">
    <property type="nucleotide sequence ID" value="NZ_JAMBPY010000002.1"/>
</dbReference>
<comment type="similarity">
    <text evidence="2">Belongs to the IucA/IucC family.</text>
</comment>
<protein>
    <submittedName>
        <fullName evidence="5">Sialic acid synthase</fullName>
    </submittedName>
</protein>
<dbReference type="InterPro" id="IPR037455">
    <property type="entry name" value="LucA/IucC-like"/>
</dbReference>
<sequence length="653" mass="75023">MNTNIDFNNSINKLTEDEQYALTYLESINYEWRDAFMKALLISRDKISQRLITSLHRENLVNSRDYSQVITTQDAPINLATNQLQTLKINFPHAQKTLYAPITGLHAFDRIDVEGPFYFESKHNFERILHPNEILSCILTEVPTLNNDASYQFREDINNSVANMAISLSFQMITLADETLPLGQLIIEAEDSYLRSEQAVVEGHPLHPGAKLRKGMTPETAINYSSEFNNVIGLKFILIHKDIAKVEALSKNYNETLYDLFEGLYSKVLKEVGSEHIDTYYVMVIHPWQYNEVLINQYDNELKEKRIIPIHYQLDYHAGLSFRTLMPKLPITSPHIKLSTNVHITGEIRTLSEQTTINGPQVTKILNDIKHSDTLFHNIAGDTIDEIAGIHFFKTEDPHDIQTIRSEQLGSLFRTNIYDVIDNNTTPMIPSSLVANYVYNYETPINTLIKKYAQTHAFDSYKEACITWVEQYSQALIDITLPLYIKYGIALEAHLQNTIATFNSDGSLNKLYVRDFEGLRIDEAYLNHMGYRTQNFHEKSLILTNQPQTVFNKVFYSSIQNHLGELICTLAKSSAIDDLEQSIWSNVSDLLANKLNVIANTMDDSKRIDEIRALLFASEIDYKCVTTMRLEDEADVYTYIKVNNPLHRNHESH</sequence>
<evidence type="ECO:0000259" key="4">
    <source>
        <dbReference type="Pfam" id="PF06276"/>
    </source>
</evidence>
<gene>
    <name evidence="5" type="ORF">M4L89_06475</name>
</gene>
<evidence type="ECO:0000313" key="5">
    <source>
        <dbReference type="EMBL" id="MDG0845868.1"/>
    </source>
</evidence>
<reference evidence="5" key="1">
    <citation type="submission" date="2022-05" db="EMBL/GenBank/DDBJ databases">
        <title>Comparative genomics of Staphylococcus equorum isolates.</title>
        <authorList>
            <person name="Luelf R.H."/>
        </authorList>
    </citation>
    <scope>NUCLEOTIDE SEQUENCE</scope>
    <source>
        <strain evidence="5">TMW 2.2497</strain>
    </source>
</reference>
<feature type="domain" description="Aerobactin siderophore biosynthesis IucA/IucC-like C-terminal" evidence="4">
    <location>
        <begin position="467"/>
        <end position="635"/>
    </location>
</feature>
<comment type="caution">
    <text evidence="5">The sequence shown here is derived from an EMBL/GenBank/DDBJ whole genome shotgun (WGS) entry which is preliminary data.</text>
</comment>
<dbReference type="GO" id="GO:0016881">
    <property type="term" value="F:acid-amino acid ligase activity"/>
    <property type="evidence" value="ECO:0007669"/>
    <property type="project" value="UniProtKB-ARBA"/>
</dbReference>
<dbReference type="Gene3D" id="1.10.510.40">
    <property type="match status" value="1"/>
</dbReference>
<dbReference type="EMBL" id="JAMBQA010000002">
    <property type="protein sequence ID" value="MDG0845868.1"/>
    <property type="molecule type" value="Genomic_DNA"/>
</dbReference>
<dbReference type="Proteomes" id="UP001152422">
    <property type="component" value="Unassembled WGS sequence"/>
</dbReference>
<name>A0A9X4L3T7_9STAP</name>